<name>A0A1N6D4A6_9BACT</name>
<dbReference type="EMBL" id="FSRC01000001">
    <property type="protein sequence ID" value="SIN65494.1"/>
    <property type="molecule type" value="Genomic_DNA"/>
</dbReference>
<evidence type="ECO:0000259" key="3">
    <source>
        <dbReference type="Pfam" id="PF01232"/>
    </source>
</evidence>
<keyword evidence="6" id="KW-1185">Reference proteome</keyword>
<keyword evidence="2" id="KW-0520">NAD</keyword>
<evidence type="ECO:0000256" key="2">
    <source>
        <dbReference type="ARBA" id="ARBA00023027"/>
    </source>
</evidence>
<reference evidence="6" key="1">
    <citation type="submission" date="2016-11" db="EMBL/GenBank/DDBJ databases">
        <authorList>
            <person name="Varghese N."/>
            <person name="Submissions S."/>
        </authorList>
    </citation>
    <scope>NUCLEOTIDE SEQUENCE [LARGE SCALE GENOMIC DNA]</scope>
    <source>
        <strain evidence="6">DSM 15292</strain>
    </source>
</reference>
<protein>
    <submittedName>
        <fullName evidence="5">Tagaturonate reductase</fullName>
    </submittedName>
</protein>
<dbReference type="PRINTS" id="PR00084">
    <property type="entry name" value="MTLDHDRGNASE"/>
</dbReference>
<dbReference type="Pfam" id="PF01232">
    <property type="entry name" value="Mannitol_dh"/>
    <property type="match status" value="1"/>
</dbReference>
<dbReference type="Gene3D" id="3.40.50.720">
    <property type="entry name" value="NAD(P)-binding Rossmann-like Domain"/>
    <property type="match status" value="1"/>
</dbReference>
<gene>
    <name evidence="5" type="ORF">SAMN05444394_0153</name>
</gene>
<evidence type="ECO:0000313" key="6">
    <source>
        <dbReference type="Proteomes" id="UP000185221"/>
    </source>
</evidence>
<dbReference type="SUPFAM" id="SSF51735">
    <property type="entry name" value="NAD(P)-binding Rossmann-fold domains"/>
    <property type="match status" value="1"/>
</dbReference>
<dbReference type="GO" id="GO:0008926">
    <property type="term" value="F:mannitol-1-phosphate 5-dehydrogenase activity"/>
    <property type="evidence" value="ECO:0007669"/>
    <property type="project" value="TreeGrafter"/>
</dbReference>
<dbReference type="STRING" id="226505.SAMN05444394_0153"/>
<dbReference type="GO" id="GO:0005829">
    <property type="term" value="C:cytosol"/>
    <property type="evidence" value="ECO:0007669"/>
    <property type="project" value="TreeGrafter"/>
</dbReference>
<accession>A0A1N6D4A6</accession>
<sequence>MKQLSKSEINTTERPVKILQYGNGNFLRGFTDFMVDEANEKGVFDGNIQVVQVHSPVADPKMIAQDCLFHVVIRGLKDGKKVDEVKLITSISGISNPNEDYKSYLQLGENPDLRFVISNTTEAGIQFDPSDVDPSRIPDSFPAKVAALLYHRFEHFKGDPNKGLIFIPCELIENNGGSLKECIDRYATLWKLPNDFTEWLFSSCIFCNTLVDRIVPGFPKDAIKELQDKTGFEDQLTVMAEPFHLWVIEGPDQVKQEFPLHLAGLDVKFVKDLTPYRTRKVRILNGGHTSMVPFAYLSGIRTVREAVEDPVMGQFMKEVIFNEIIPSLDMPQEELEQFANDVLERFANPFIHHELISIALNSISKFKVRVLPSLLEYYNKHKTWPPMLVKSLAALLVFYRGKTLDGETIPLKDDPSILESFKSAWELPSTEQAIAKLLSYEDFWGQNLNELKGLPELVIQESEALLTS</sequence>
<dbReference type="GO" id="GO:0019592">
    <property type="term" value="P:mannitol catabolic process"/>
    <property type="evidence" value="ECO:0007669"/>
    <property type="project" value="TreeGrafter"/>
</dbReference>
<evidence type="ECO:0000259" key="4">
    <source>
        <dbReference type="Pfam" id="PF08125"/>
    </source>
</evidence>
<dbReference type="InterPro" id="IPR036291">
    <property type="entry name" value="NAD(P)-bd_dom_sf"/>
</dbReference>
<dbReference type="GO" id="GO:0019698">
    <property type="term" value="P:D-galacturonate catabolic process"/>
    <property type="evidence" value="ECO:0007669"/>
    <property type="project" value="TreeGrafter"/>
</dbReference>
<dbReference type="Gene3D" id="1.10.1040.10">
    <property type="entry name" value="N-(1-d-carboxylethyl)-l-norvaline Dehydrogenase, domain 2"/>
    <property type="match status" value="1"/>
</dbReference>
<dbReference type="Pfam" id="PF08125">
    <property type="entry name" value="Mannitol_dh_C"/>
    <property type="match status" value="1"/>
</dbReference>
<dbReference type="InterPro" id="IPR008927">
    <property type="entry name" value="6-PGluconate_DH-like_C_sf"/>
</dbReference>
<dbReference type="NCBIfam" id="NF002969">
    <property type="entry name" value="PRK03643.1"/>
    <property type="match status" value="1"/>
</dbReference>
<dbReference type="OrthoDB" id="9768714at2"/>
<dbReference type="SUPFAM" id="SSF48179">
    <property type="entry name" value="6-phosphogluconate dehydrogenase C-terminal domain-like"/>
    <property type="match status" value="1"/>
</dbReference>
<dbReference type="AlphaFoldDB" id="A0A1N6D4A6"/>
<organism evidence="5 6">
    <name type="scientific">Algoriphagus halophilus</name>
    <dbReference type="NCBI Taxonomy" id="226505"/>
    <lineage>
        <taxon>Bacteria</taxon>
        <taxon>Pseudomonadati</taxon>
        <taxon>Bacteroidota</taxon>
        <taxon>Cytophagia</taxon>
        <taxon>Cytophagales</taxon>
        <taxon>Cyclobacteriaceae</taxon>
        <taxon>Algoriphagus</taxon>
    </lineage>
</organism>
<dbReference type="Proteomes" id="UP000185221">
    <property type="component" value="Unassembled WGS sequence"/>
</dbReference>
<evidence type="ECO:0000313" key="5">
    <source>
        <dbReference type="EMBL" id="SIN65494.1"/>
    </source>
</evidence>
<dbReference type="InterPro" id="IPR000669">
    <property type="entry name" value="Mannitol_DH"/>
</dbReference>
<dbReference type="InterPro" id="IPR013131">
    <property type="entry name" value="Mannitol_DH_N"/>
</dbReference>
<dbReference type="PANTHER" id="PTHR30524:SF0">
    <property type="entry name" value="ALTRONATE OXIDOREDUCTASE-RELATED"/>
    <property type="match status" value="1"/>
</dbReference>
<dbReference type="GO" id="GO:0009026">
    <property type="term" value="F:tagaturonate reductase activity"/>
    <property type="evidence" value="ECO:0007669"/>
    <property type="project" value="TreeGrafter"/>
</dbReference>
<dbReference type="PANTHER" id="PTHR30524">
    <property type="entry name" value="MANNITOL-1-PHOSPHATE 5-DEHYDROGENASE"/>
    <property type="match status" value="1"/>
</dbReference>
<keyword evidence="1" id="KW-0560">Oxidoreductase</keyword>
<dbReference type="InterPro" id="IPR013328">
    <property type="entry name" value="6PGD_dom2"/>
</dbReference>
<proteinExistence type="predicted"/>
<evidence type="ECO:0000256" key="1">
    <source>
        <dbReference type="ARBA" id="ARBA00023002"/>
    </source>
</evidence>
<feature type="domain" description="Mannitol dehydrogenase N-terminal" evidence="3">
    <location>
        <begin position="17"/>
        <end position="258"/>
    </location>
</feature>
<feature type="domain" description="Mannitol dehydrogenase C-terminal" evidence="4">
    <location>
        <begin position="272"/>
        <end position="465"/>
    </location>
</feature>
<dbReference type="RefSeq" id="WP_074222944.1">
    <property type="nucleotide sequence ID" value="NZ_FSRC01000001.1"/>
</dbReference>
<dbReference type="InterPro" id="IPR013118">
    <property type="entry name" value="Mannitol_DH_C"/>
</dbReference>